<evidence type="ECO:0000259" key="35">
    <source>
        <dbReference type="Pfam" id="PF01764"/>
    </source>
</evidence>
<keyword evidence="8" id="KW-0479">Metal-binding</keyword>
<feature type="transmembrane region" description="Helical" evidence="34">
    <location>
        <begin position="18"/>
        <end position="40"/>
    </location>
</feature>
<feature type="domain" description="Fungal lipase-type" evidence="35">
    <location>
        <begin position="415"/>
        <end position="551"/>
    </location>
</feature>
<feature type="region of interest" description="Disordered" evidence="33">
    <location>
        <begin position="588"/>
        <end position="619"/>
    </location>
</feature>
<evidence type="ECO:0000256" key="10">
    <source>
        <dbReference type="ARBA" id="ARBA00022801"/>
    </source>
</evidence>
<dbReference type="GO" id="GO:0019369">
    <property type="term" value="P:arachidonate metabolic process"/>
    <property type="evidence" value="ECO:0007669"/>
    <property type="project" value="TreeGrafter"/>
</dbReference>
<evidence type="ECO:0000256" key="8">
    <source>
        <dbReference type="ARBA" id="ARBA00022723"/>
    </source>
</evidence>
<dbReference type="EC" id="3.1.1.116" evidence="21"/>
<dbReference type="Gene3D" id="3.40.50.1820">
    <property type="entry name" value="alpha/beta hydrolase"/>
    <property type="match status" value="1"/>
</dbReference>
<evidence type="ECO:0000256" key="19">
    <source>
        <dbReference type="ARBA" id="ARBA00023273"/>
    </source>
</evidence>
<dbReference type="RefSeq" id="XP_018023754.1">
    <property type="nucleotide sequence ID" value="XM_018168265.2"/>
</dbReference>
<comment type="catalytic activity">
    <reaction evidence="28">
        <text>1-(9Z-octadecenoyl)-2-O-(5Z,8Z,11Z,14Z-eicosatetraenyl)-sn-glycerol + H2O = 2-O-(5Z,8Z,11Z,14Z)-eicosatetraenylglycerol + (9Z)-octadecenoate + H(+)</text>
        <dbReference type="Rhea" id="RHEA:38527"/>
        <dbReference type="ChEBI" id="CHEBI:15377"/>
        <dbReference type="ChEBI" id="CHEBI:15378"/>
        <dbReference type="ChEBI" id="CHEBI:30823"/>
        <dbReference type="ChEBI" id="CHEBI:75913"/>
        <dbReference type="ChEBI" id="CHEBI:75914"/>
    </reaction>
    <physiologicalReaction direction="left-to-right" evidence="28">
        <dbReference type="Rhea" id="RHEA:38528"/>
    </physiologicalReaction>
</comment>
<feature type="region of interest" description="Disordered" evidence="33">
    <location>
        <begin position="1172"/>
        <end position="1199"/>
    </location>
</feature>
<comment type="catalytic activity">
    <reaction evidence="23">
        <text>1,2-di-(9Z-octadecenoyl)-sn-glycerol + H2O = 2-(9Z-octadecenoyl)-glycerol + (9Z)-octadecenoate + H(+)</text>
        <dbReference type="Rhea" id="RHEA:38511"/>
        <dbReference type="ChEBI" id="CHEBI:15377"/>
        <dbReference type="ChEBI" id="CHEBI:15378"/>
        <dbReference type="ChEBI" id="CHEBI:30823"/>
        <dbReference type="ChEBI" id="CHEBI:52333"/>
        <dbReference type="ChEBI" id="CHEBI:73990"/>
    </reaction>
    <physiologicalReaction direction="left-to-right" evidence="23">
        <dbReference type="Rhea" id="RHEA:38512"/>
    </physiologicalReaction>
</comment>
<evidence type="ECO:0000256" key="21">
    <source>
        <dbReference type="ARBA" id="ARBA00026104"/>
    </source>
</evidence>
<evidence type="ECO:0000256" key="18">
    <source>
        <dbReference type="ARBA" id="ARBA00023257"/>
    </source>
</evidence>
<dbReference type="SUPFAM" id="SSF53474">
    <property type="entry name" value="alpha/beta-Hydrolases"/>
    <property type="match status" value="1"/>
</dbReference>
<feature type="compositionally biased region" description="Polar residues" evidence="33">
    <location>
        <begin position="874"/>
        <end position="891"/>
    </location>
</feature>
<comment type="catalytic activity">
    <reaction evidence="27">
        <text>1-octadecanoyl-2-(5Z,8Z,11Z,14Z-eicosatetraenoyl)-sn-glycerol + H2O = 2-(5Z,8Z,11Z,14Z-eicosatetraenoyl)-glycerol + octadecanoate + H(+)</text>
        <dbReference type="Rhea" id="RHEA:38507"/>
        <dbReference type="ChEBI" id="CHEBI:15377"/>
        <dbReference type="ChEBI" id="CHEBI:15378"/>
        <dbReference type="ChEBI" id="CHEBI:25629"/>
        <dbReference type="ChEBI" id="CHEBI:52392"/>
        <dbReference type="ChEBI" id="CHEBI:75728"/>
    </reaction>
    <physiologicalReaction direction="left-to-right" evidence="27">
        <dbReference type="Rhea" id="RHEA:38508"/>
    </physiologicalReaction>
</comment>
<keyword evidence="9" id="KW-0967">Endosome</keyword>
<evidence type="ECO:0000256" key="20">
    <source>
        <dbReference type="ARBA" id="ARBA00024531"/>
    </source>
</evidence>
<dbReference type="OMA" id="MYLMSHS"/>
<evidence type="ECO:0000256" key="16">
    <source>
        <dbReference type="ARBA" id="ARBA00023136"/>
    </source>
</evidence>
<dbReference type="KEGG" id="hazt:108679611"/>
<dbReference type="CDD" id="cd00519">
    <property type="entry name" value="Lipase_3"/>
    <property type="match status" value="1"/>
</dbReference>
<keyword evidence="15" id="KW-0443">Lipid metabolism</keyword>
<dbReference type="Proteomes" id="UP000694843">
    <property type="component" value="Unplaced"/>
</dbReference>
<dbReference type="PANTHER" id="PTHR45792:SF8">
    <property type="entry name" value="DIACYLGLYCEROL LIPASE-ALPHA"/>
    <property type="match status" value="1"/>
</dbReference>
<dbReference type="GO" id="GO:0046340">
    <property type="term" value="P:diacylglycerol catabolic process"/>
    <property type="evidence" value="ECO:0007669"/>
    <property type="project" value="TreeGrafter"/>
</dbReference>
<keyword evidence="17" id="KW-0325">Glycoprotein</keyword>
<comment type="catalytic activity">
    <reaction evidence="24">
        <text>1-(9Z-octadecenoyl)-2-octadecanoyl-sn-glycerol + H2O = 2-octadecanoylglycerol + (9Z)-octadecenoate + H(+)</text>
        <dbReference type="Rhea" id="RHEA:38519"/>
        <dbReference type="ChEBI" id="CHEBI:15377"/>
        <dbReference type="ChEBI" id="CHEBI:15378"/>
        <dbReference type="ChEBI" id="CHEBI:30823"/>
        <dbReference type="ChEBI" id="CHEBI:75448"/>
        <dbReference type="ChEBI" id="CHEBI:75456"/>
    </reaction>
    <physiologicalReaction direction="left-to-right" evidence="24">
        <dbReference type="Rhea" id="RHEA:38520"/>
    </physiologicalReaction>
</comment>
<feature type="compositionally biased region" description="Basic and acidic residues" evidence="33">
    <location>
        <begin position="181"/>
        <end position="191"/>
    </location>
</feature>
<evidence type="ECO:0000256" key="34">
    <source>
        <dbReference type="SAM" id="Phobius"/>
    </source>
</evidence>
<evidence type="ECO:0000256" key="24">
    <source>
        <dbReference type="ARBA" id="ARBA00050486"/>
    </source>
</evidence>
<dbReference type="GO" id="GO:0004465">
    <property type="term" value="F:lipoprotein lipase activity"/>
    <property type="evidence" value="ECO:0007669"/>
    <property type="project" value="TreeGrafter"/>
</dbReference>
<protein>
    <recommendedName>
        <fullName evidence="30">Diacylglycerol lipase-alpha</fullName>
        <ecNumber evidence="21">3.1.1.116</ecNumber>
    </recommendedName>
    <alternativeName>
        <fullName evidence="32">Neural stem cell-derived dendrite regulator</fullName>
    </alternativeName>
    <alternativeName>
        <fullName evidence="31">Sn1-specific diacylglycerol lipase alpha</fullName>
    </alternativeName>
</protein>
<evidence type="ECO:0000256" key="17">
    <source>
        <dbReference type="ARBA" id="ARBA00023180"/>
    </source>
</evidence>
<comment type="catalytic activity">
    <reaction evidence="26">
        <text>1-(9Z-octadecenoyl)-2-(5Z,8Z,11Z,14Z-eicosatetraenoyl)-sn-glycerol + H2O = 2-(5Z,8Z,11Z,14Z-eicosatetraenoyl)-glycerol + (9Z)-octadecenoate + H(+)</text>
        <dbReference type="Rhea" id="RHEA:38515"/>
        <dbReference type="ChEBI" id="CHEBI:15377"/>
        <dbReference type="ChEBI" id="CHEBI:15378"/>
        <dbReference type="ChEBI" id="CHEBI:30823"/>
        <dbReference type="ChEBI" id="CHEBI:52392"/>
        <dbReference type="ChEBI" id="CHEBI:75449"/>
    </reaction>
    <physiologicalReaction direction="left-to-right" evidence="26">
        <dbReference type="Rhea" id="RHEA:38516"/>
    </physiologicalReaction>
</comment>
<dbReference type="InterPro" id="IPR002921">
    <property type="entry name" value="Fungal_lipase-type"/>
</dbReference>
<evidence type="ECO:0000256" key="30">
    <source>
        <dbReference type="ARBA" id="ARBA00071957"/>
    </source>
</evidence>
<name>A0A8B7PC64_HYAAZ</name>
<keyword evidence="7 34" id="KW-0812">Transmembrane</keyword>
<keyword evidence="19" id="KW-0966">Cell projection</keyword>
<evidence type="ECO:0000256" key="31">
    <source>
        <dbReference type="ARBA" id="ARBA00081678"/>
    </source>
</evidence>
<evidence type="ECO:0000256" key="7">
    <source>
        <dbReference type="ARBA" id="ARBA00022692"/>
    </source>
</evidence>
<feature type="transmembrane region" description="Helical" evidence="34">
    <location>
        <begin position="136"/>
        <end position="161"/>
    </location>
</feature>
<evidence type="ECO:0000256" key="22">
    <source>
        <dbReference type="ARBA" id="ARBA00037872"/>
    </source>
</evidence>
<evidence type="ECO:0000256" key="12">
    <source>
        <dbReference type="ARBA" id="ARBA00022963"/>
    </source>
</evidence>
<evidence type="ECO:0000256" key="1">
    <source>
        <dbReference type="ARBA" id="ARBA00001913"/>
    </source>
</evidence>
<dbReference type="Pfam" id="PF01764">
    <property type="entry name" value="Lipase_3"/>
    <property type="match status" value="1"/>
</dbReference>
<comment type="catalytic activity">
    <reaction evidence="25">
        <text>1-(9Z-octadecenoyl)-2-(9Z,12Z-octadecadienoyl)-sn-glycerol + H2O = 2-(9Z,12Z-octadecadienoyl)-glycerol + (9Z)-octadecenoate + H(+)</text>
        <dbReference type="Rhea" id="RHEA:38523"/>
        <dbReference type="ChEBI" id="CHEBI:15377"/>
        <dbReference type="ChEBI" id="CHEBI:15378"/>
        <dbReference type="ChEBI" id="CHEBI:30823"/>
        <dbReference type="ChEBI" id="CHEBI:75450"/>
        <dbReference type="ChEBI" id="CHEBI:75457"/>
    </reaction>
    <physiologicalReaction direction="left-to-right" evidence="25">
        <dbReference type="Rhea" id="RHEA:38524"/>
    </physiologicalReaction>
</comment>
<evidence type="ECO:0000313" key="36">
    <source>
        <dbReference type="Proteomes" id="UP000694843"/>
    </source>
</evidence>
<feature type="region of interest" description="Disordered" evidence="33">
    <location>
        <begin position="1072"/>
        <end position="1105"/>
    </location>
</feature>
<feature type="region of interest" description="Disordered" evidence="33">
    <location>
        <begin position="706"/>
        <end position="757"/>
    </location>
</feature>
<reference evidence="37" key="1">
    <citation type="submission" date="2025-08" db="UniProtKB">
        <authorList>
            <consortium name="RefSeq"/>
        </authorList>
    </citation>
    <scope>IDENTIFICATION</scope>
    <source>
        <tissue evidence="37">Whole organism</tissue>
    </source>
</reference>
<dbReference type="PANTHER" id="PTHR45792">
    <property type="entry name" value="DIACYLGLYCEROL LIPASE HOMOLOG-RELATED"/>
    <property type="match status" value="1"/>
</dbReference>
<keyword evidence="10" id="KW-0378">Hydrolase</keyword>
<dbReference type="GO" id="GO:0098921">
    <property type="term" value="P:retrograde trans-synaptic signaling by endocannabinoid"/>
    <property type="evidence" value="ECO:0007669"/>
    <property type="project" value="UniProtKB-ARBA"/>
</dbReference>
<evidence type="ECO:0000256" key="3">
    <source>
        <dbReference type="ARBA" id="ARBA00004520"/>
    </source>
</evidence>
<evidence type="ECO:0000256" key="6">
    <source>
        <dbReference type="ARBA" id="ARBA00022553"/>
    </source>
</evidence>
<comment type="subunit">
    <text evidence="29">Interacts (via C-terminal) with CAMK2A; leading to the phosphorylation and inhibition of DAGLA enzymatic activity. Interacts (via PPXXF motif) with HOMER1 and HOMER2; this interaction is required for DAGLA membrane localization.</text>
</comment>
<dbReference type="InterPro" id="IPR029058">
    <property type="entry name" value="AB_hydrolase_fold"/>
</dbReference>
<keyword evidence="13 34" id="KW-1133">Transmembrane helix</keyword>
<keyword evidence="6" id="KW-0597">Phosphoprotein</keyword>
<keyword evidence="18" id="KW-0628">Postsynaptic cell membrane</keyword>
<evidence type="ECO:0000313" key="37">
    <source>
        <dbReference type="RefSeq" id="XP_018023754.1"/>
    </source>
</evidence>
<feature type="transmembrane region" description="Helical" evidence="34">
    <location>
        <begin position="103"/>
        <end position="124"/>
    </location>
</feature>
<comment type="catalytic activity">
    <reaction evidence="20">
        <text>a 1,2-diacyl-sn-glycerol + H2O = a 2-acylglycerol + a fatty acid + H(+)</text>
        <dbReference type="Rhea" id="RHEA:33275"/>
        <dbReference type="ChEBI" id="CHEBI:15377"/>
        <dbReference type="ChEBI" id="CHEBI:15378"/>
        <dbReference type="ChEBI" id="CHEBI:17389"/>
        <dbReference type="ChEBI" id="CHEBI:17815"/>
        <dbReference type="ChEBI" id="CHEBI:28868"/>
        <dbReference type="EC" id="3.1.1.116"/>
    </reaction>
    <physiologicalReaction direction="left-to-right" evidence="20">
        <dbReference type="Rhea" id="RHEA:33276"/>
    </physiologicalReaction>
</comment>
<feature type="compositionally biased region" description="Low complexity" evidence="33">
    <location>
        <begin position="739"/>
        <end position="753"/>
    </location>
</feature>
<dbReference type="InterPro" id="IPR052214">
    <property type="entry name" value="DAG_Lipase-Related"/>
</dbReference>
<feature type="transmembrane region" description="Helical" evidence="34">
    <location>
        <begin position="60"/>
        <end position="82"/>
    </location>
</feature>
<keyword evidence="16 34" id="KW-0472">Membrane</keyword>
<keyword evidence="12" id="KW-0442">Lipid degradation</keyword>
<evidence type="ECO:0000256" key="26">
    <source>
        <dbReference type="ARBA" id="ARBA00050861"/>
    </source>
</evidence>
<evidence type="ECO:0000256" key="15">
    <source>
        <dbReference type="ARBA" id="ARBA00023098"/>
    </source>
</evidence>
<evidence type="ECO:0000256" key="11">
    <source>
        <dbReference type="ARBA" id="ARBA00022837"/>
    </source>
</evidence>
<comment type="similarity">
    <text evidence="4">Belongs to the AB hydrolase superfamily. Lipase family.</text>
</comment>
<evidence type="ECO:0000256" key="5">
    <source>
        <dbReference type="ARBA" id="ARBA00022475"/>
    </source>
</evidence>
<feature type="compositionally biased region" description="Basic and acidic residues" evidence="33">
    <location>
        <begin position="716"/>
        <end position="732"/>
    </location>
</feature>
<dbReference type="GO" id="GO:0098839">
    <property type="term" value="C:postsynaptic density membrane"/>
    <property type="evidence" value="ECO:0007669"/>
    <property type="project" value="UniProtKB-SubCell"/>
</dbReference>
<accession>A0A8B7PC64</accession>
<evidence type="ECO:0000256" key="9">
    <source>
        <dbReference type="ARBA" id="ARBA00022753"/>
    </source>
</evidence>
<dbReference type="GO" id="GO:0047372">
    <property type="term" value="F:monoacylglycerol lipase activity"/>
    <property type="evidence" value="ECO:0007669"/>
    <property type="project" value="UniProtKB-ARBA"/>
</dbReference>
<dbReference type="GO" id="GO:0046872">
    <property type="term" value="F:metal ion binding"/>
    <property type="evidence" value="ECO:0007669"/>
    <property type="project" value="UniProtKB-KW"/>
</dbReference>
<evidence type="ECO:0000256" key="29">
    <source>
        <dbReference type="ARBA" id="ARBA00063298"/>
    </source>
</evidence>
<dbReference type="AlphaFoldDB" id="A0A8B7PC64"/>
<evidence type="ECO:0000256" key="25">
    <source>
        <dbReference type="ARBA" id="ARBA00050709"/>
    </source>
</evidence>
<evidence type="ECO:0000256" key="14">
    <source>
        <dbReference type="ARBA" id="ARBA00023018"/>
    </source>
</evidence>
<evidence type="ECO:0000256" key="13">
    <source>
        <dbReference type="ARBA" id="ARBA00022989"/>
    </source>
</evidence>
<sequence>MPGIVVFRRRWSVGSDDLVVPGIFLLIMHTIWLVVVSVIYGVMGGGKDVSGCWGELKEHLIGYFVLLSSCIIVEAFIAYVAMRGTILDPEPRASMQYLLYVRLVLLTGELVWVILGVVWLARHYQACTHNRARDVILGIVVCNWCVLLSVFLTVCCTFDAAGRSWVKMKRYQRSTRHFPAKRTDSGQDVKTKRSRCTSGNANRNWRHRKVMKAYQDSWDQRCRLLFCCINTSDSYRNSFGDIARLLSEFFRDLDVVPSDVVAGLVLLRKCQKMERKAIVKNPKTDVRQFLSGVPITANTRFLQLNTPEGDAEFRKILHYMRFALAVYGWLMYVMRASTTKAACQLCPELRCWSCAQSASPDAPHVVEDNCCMCNTAALFKMAPAEDLDLVYATFHVDIGETPFFVALDHSRKAVVISIRGTLSMKDMITDLNAESEPLPMDTVKDDWLGHKGMVQAAVYIRTKLREEQLLEKAFARDPDRGTDRYDLVLVGHSLGAGTAAILAILLKQQYANLCCFAYSPPGGLLSKPVLEYTKAFITSVVVGKDVVPRIGLHQMETLRADLITAIQHSQDPKWKTIASTMQCCGSGAPPVIEDEAEGPAEQWSSSRRKLSRNPASHPSDATIELTVHRPLYPPGRILHVVRHHPGPGPFQNPSQGSRWRRSGKPVYQAVWVDNEDFGEVIISPCMIQDHMPDKVLEALELVLENPGPAKPQRKQSTPDDTWRTSRACRDLRPCASTAQSPQSPLSQDQPVLSHSVSQPLSQAYIQTQNGLKLSNTPPHKLQLETSFTCSPVTSPNQRPDLRVHALAHALSWELVSALEEQLLASGFPAGYQIGCPELPSGPWTGHAPLASPETLSDASSISSRLSVALKEIWNNNSKTPSPPTSLTGSKSKQVDGAMMTVVNEDSSLPLVTSSPKIAPKTKSAPLGQGYCFYIDAPPSHESDVNMVHPPLATPTPDQVRRFSPSPPPQYISISPILPSYCDKADTKEQDKIKETLDELFRSIDKPPFVIDLEDERNPHEMLTPTSMTHSKEMQSDQFDCSSVEGFLDDDVKIYGSRGSSLSLTRGKTESQDLTTSVMSRDSGYVERGTSGRQSNGTLADGTEESEVGVGEVLLEFKTWGDTQQEYGRGSGPPNLPHYAYNGTSQEHLAADHDPDDSVTFCENEIAINQKIDTRDHPHNGETPLLHAIKNKRKDVETSL</sequence>
<keyword evidence="11" id="KW-0106">Calcium</keyword>
<dbReference type="CTD" id="32343"/>
<evidence type="ECO:0000256" key="2">
    <source>
        <dbReference type="ARBA" id="ARBA00004332"/>
    </source>
</evidence>
<comment type="subcellular location">
    <subcellularLocation>
        <location evidence="2">Cell projection</location>
        <location evidence="2">Dendritic spine membrane</location>
        <topology evidence="2">Multi-pass membrane protein</topology>
    </subcellularLocation>
    <subcellularLocation>
        <location evidence="3">Early endosome membrane</location>
        <topology evidence="3">Multi-pass membrane protein</topology>
    </subcellularLocation>
    <subcellularLocation>
        <location evidence="22">Postsynaptic density membrane</location>
        <topology evidence="22">Multi-pass membrane protein</topology>
    </subcellularLocation>
</comment>
<proteinExistence type="inferred from homology"/>
<comment type="cofactor">
    <cofactor evidence="1">
        <name>Ca(2+)</name>
        <dbReference type="ChEBI" id="CHEBI:29108"/>
    </cofactor>
</comment>
<organism evidence="36 37">
    <name type="scientific">Hyalella azteca</name>
    <name type="common">Amphipod</name>
    <dbReference type="NCBI Taxonomy" id="294128"/>
    <lineage>
        <taxon>Eukaryota</taxon>
        <taxon>Metazoa</taxon>
        <taxon>Ecdysozoa</taxon>
        <taxon>Arthropoda</taxon>
        <taxon>Crustacea</taxon>
        <taxon>Multicrustacea</taxon>
        <taxon>Malacostraca</taxon>
        <taxon>Eumalacostraca</taxon>
        <taxon>Peracarida</taxon>
        <taxon>Amphipoda</taxon>
        <taxon>Senticaudata</taxon>
        <taxon>Talitrida</taxon>
        <taxon>Talitroidea</taxon>
        <taxon>Hyalellidae</taxon>
        <taxon>Hyalella</taxon>
    </lineage>
</organism>
<keyword evidence="14" id="KW-0770">Synapse</keyword>
<dbReference type="FunFam" id="3.40.50.1820:FF:000015">
    <property type="entry name" value="Sn1-specific diacylglycerol lipase alpha"/>
    <property type="match status" value="1"/>
</dbReference>
<keyword evidence="5" id="KW-1003">Cell membrane</keyword>
<evidence type="ECO:0000256" key="4">
    <source>
        <dbReference type="ARBA" id="ARBA00010701"/>
    </source>
</evidence>
<evidence type="ECO:0000256" key="32">
    <source>
        <dbReference type="ARBA" id="ARBA00082132"/>
    </source>
</evidence>
<dbReference type="GO" id="GO:0031901">
    <property type="term" value="C:early endosome membrane"/>
    <property type="evidence" value="ECO:0007669"/>
    <property type="project" value="UniProtKB-SubCell"/>
</dbReference>
<evidence type="ECO:0000256" key="23">
    <source>
        <dbReference type="ARBA" id="ARBA00048382"/>
    </source>
</evidence>
<keyword evidence="36" id="KW-1185">Reference proteome</keyword>
<dbReference type="OrthoDB" id="438440at2759"/>
<gene>
    <name evidence="37" type="primary">LOC108679611</name>
</gene>
<evidence type="ECO:0000256" key="27">
    <source>
        <dbReference type="ARBA" id="ARBA00052106"/>
    </source>
</evidence>
<evidence type="ECO:0000256" key="33">
    <source>
        <dbReference type="SAM" id="MobiDB-lite"/>
    </source>
</evidence>
<dbReference type="GeneID" id="108679611"/>
<evidence type="ECO:0000256" key="28">
    <source>
        <dbReference type="ARBA" id="ARBA00052463"/>
    </source>
</evidence>
<dbReference type="GO" id="GO:0032591">
    <property type="term" value="C:dendritic spine membrane"/>
    <property type="evidence" value="ECO:0007669"/>
    <property type="project" value="UniProtKB-SubCell"/>
</dbReference>
<feature type="region of interest" description="Disordered" evidence="33">
    <location>
        <begin position="180"/>
        <end position="199"/>
    </location>
</feature>
<feature type="region of interest" description="Disordered" evidence="33">
    <location>
        <begin position="874"/>
        <end position="893"/>
    </location>
</feature>